<dbReference type="InterPro" id="IPR014622">
    <property type="entry name" value="UCP036794_erythomycin"/>
</dbReference>
<evidence type="ECO:0000313" key="2">
    <source>
        <dbReference type="Proteomes" id="UP000673975"/>
    </source>
</evidence>
<protein>
    <submittedName>
        <fullName evidence="1">Erythromycin esterase family protein</fullName>
    </submittedName>
</protein>
<dbReference type="Pfam" id="PF05139">
    <property type="entry name" value="Erythro_esteras"/>
    <property type="match status" value="1"/>
</dbReference>
<reference evidence="1" key="1">
    <citation type="submission" date="2021-02" db="EMBL/GenBank/DDBJ databases">
        <title>Natronogracilivirga saccharolytica gen. nov. sp. nov. a new anaerobic, haloalkiliphilic carbohydrate-fermenting bacterium from soda lake and proposing of Cyclonatronumiaceae fam. nov. in the phylum Balneolaeota.</title>
        <authorList>
            <person name="Zhilina T.N."/>
            <person name="Sorokin D.Y."/>
            <person name="Zavarzina D.G."/>
            <person name="Toshchakov S.V."/>
            <person name="Kublanov I.V."/>
        </authorList>
    </citation>
    <scope>NUCLEOTIDE SEQUENCE</scope>
    <source>
        <strain evidence="1">Z-1702</strain>
    </source>
</reference>
<gene>
    <name evidence="1" type="ORF">NATSA_14610</name>
</gene>
<organism evidence="1 2">
    <name type="scientific">Natronogracilivirga saccharolytica</name>
    <dbReference type="NCBI Taxonomy" id="2812953"/>
    <lineage>
        <taxon>Bacteria</taxon>
        <taxon>Pseudomonadati</taxon>
        <taxon>Balneolota</taxon>
        <taxon>Balneolia</taxon>
        <taxon>Balneolales</taxon>
        <taxon>Cyclonatronaceae</taxon>
        <taxon>Natronogracilivirga</taxon>
    </lineage>
</organism>
<comment type="caution">
    <text evidence="1">The sequence shown here is derived from an EMBL/GenBank/DDBJ whole genome shotgun (WGS) entry which is preliminary data.</text>
</comment>
<name>A0A8J7UWP7_9BACT</name>
<proteinExistence type="predicted"/>
<dbReference type="Proteomes" id="UP000673975">
    <property type="component" value="Unassembled WGS sequence"/>
</dbReference>
<dbReference type="InterPro" id="IPR007815">
    <property type="entry name" value="Emycin_Estase"/>
</dbReference>
<dbReference type="InterPro" id="IPR052036">
    <property type="entry name" value="Hydrolase/PRTase-associated"/>
</dbReference>
<dbReference type="CDD" id="cd14728">
    <property type="entry name" value="Ere-like"/>
    <property type="match status" value="1"/>
</dbReference>
<dbReference type="Gene3D" id="3.30.1870.10">
    <property type="entry name" value="EreA-like, domain 2"/>
    <property type="match status" value="1"/>
</dbReference>
<evidence type="ECO:0000313" key="1">
    <source>
        <dbReference type="EMBL" id="MBP3193906.1"/>
    </source>
</evidence>
<keyword evidence="2" id="KW-1185">Reference proteome</keyword>
<sequence length="466" mass="52927">MTIRISNTISIRRLTGILLFGTLLAFVPAGSLAYAGEAEASGLHRMSETSDIERAVAHVRDHGIAVSGVDELDPLIERASDKRLVLLGEASHGTSEYYTWRAGISRRLIEEHGFDFIIVEGDWPLAYHVNLHVKHLEEEPSGSREVLANFHRWPQWMWNNEEVRELIEWMHEYNEDRPEAERSGFYGMDIYAHEEGMDDVLAFLEEHDPDAAGSVSSYYGCFTRHPDMQSYLQSVHQTGDDCSEDLESAHEILEMQFDEYMDADSLHFVRAWQSSRMVVFAERHIRGNLERGPASWNHRVDHFYDAAYNLLDLYGDGARGIVWAHNTHIGDARATDMSRAGMRNIGQIAREELGEDRVYAVGFGTYRGEVLAGRQWEGQMETMQIPDAVEGSYESIMQQAGISPLLMLFDDADDHQALIEPRGNRAVGVVYNPEQDASQNFVNTVMPQRYNAFIFFEETGTLTPVE</sequence>
<dbReference type="PANTHER" id="PTHR31299">
    <property type="entry name" value="ESTERASE, PUTATIVE (AFU_ORTHOLOGUE AFUA_1G05850)-RELATED"/>
    <property type="match status" value="1"/>
</dbReference>
<dbReference type="RefSeq" id="WP_210513366.1">
    <property type="nucleotide sequence ID" value="NZ_JAFIDN010000017.1"/>
</dbReference>
<dbReference type="GO" id="GO:0046677">
    <property type="term" value="P:response to antibiotic"/>
    <property type="evidence" value="ECO:0007669"/>
    <property type="project" value="InterPro"/>
</dbReference>
<dbReference type="Gene3D" id="3.40.1660.10">
    <property type="entry name" value="EreA-like (biosynthetic domain)"/>
    <property type="match status" value="1"/>
</dbReference>
<accession>A0A8J7UWP7</accession>
<dbReference type="SUPFAM" id="SSF159501">
    <property type="entry name" value="EreA/ChaN-like"/>
    <property type="match status" value="1"/>
</dbReference>
<dbReference type="AlphaFoldDB" id="A0A8J7UWP7"/>
<dbReference type="EMBL" id="JAFIDN010000017">
    <property type="protein sequence ID" value="MBP3193906.1"/>
    <property type="molecule type" value="Genomic_DNA"/>
</dbReference>
<dbReference type="PIRSF" id="PIRSF036794">
    <property type="entry name" value="UCP_erythr_ester"/>
    <property type="match status" value="1"/>
</dbReference>
<dbReference type="PANTHER" id="PTHR31299:SF0">
    <property type="entry name" value="ESTERASE, PUTATIVE (AFU_ORTHOLOGUE AFUA_1G05850)-RELATED"/>
    <property type="match status" value="1"/>
</dbReference>